<feature type="non-terminal residue" evidence="1">
    <location>
        <position position="1"/>
    </location>
</feature>
<sequence>DVIFSILDDLYPEMPASDRLGEVMRACLRRSTDKNEEANAYTARAVAVFSDAEREGIILTDIAAGIIMLEGCQLELE</sequence>
<gene>
    <name evidence="1" type="ORF">PCOR1329_LOCUS66959</name>
</gene>
<reference evidence="1" key="1">
    <citation type="submission" date="2023-10" db="EMBL/GenBank/DDBJ databases">
        <authorList>
            <person name="Chen Y."/>
            <person name="Shah S."/>
            <person name="Dougan E. K."/>
            <person name="Thang M."/>
            <person name="Chan C."/>
        </authorList>
    </citation>
    <scope>NUCLEOTIDE SEQUENCE [LARGE SCALE GENOMIC DNA]</scope>
</reference>
<keyword evidence="2" id="KW-1185">Reference proteome</keyword>
<evidence type="ECO:0000313" key="1">
    <source>
        <dbReference type="EMBL" id="CAK0885311.1"/>
    </source>
</evidence>
<accession>A0ABN9WFW3</accession>
<dbReference type="EMBL" id="CAUYUJ010018652">
    <property type="protein sequence ID" value="CAK0885311.1"/>
    <property type="molecule type" value="Genomic_DNA"/>
</dbReference>
<comment type="caution">
    <text evidence="1">The sequence shown here is derived from an EMBL/GenBank/DDBJ whole genome shotgun (WGS) entry which is preliminary data.</text>
</comment>
<name>A0ABN9WFW3_9DINO</name>
<organism evidence="1 2">
    <name type="scientific">Prorocentrum cordatum</name>
    <dbReference type="NCBI Taxonomy" id="2364126"/>
    <lineage>
        <taxon>Eukaryota</taxon>
        <taxon>Sar</taxon>
        <taxon>Alveolata</taxon>
        <taxon>Dinophyceae</taxon>
        <taxon>Prorocentrales</taxon>
        <taxon>Prorocentraceae</taxon>
        <taxon>Prorocentrum</taxon>
    </lineage>
</organism>
<evidence type="ECO:0000313" key="2">
    <source>
        <dbReference type="Proteomes" id="UP001189429"/>
    </source>
</evidence>
<proteinExistence type="predicted"/>
<protein>
    <submittedName>
        <fullName evidence="1">Uncharacterized protein</fullName>
    </submittedName>
</protein>
<feature type="non-terminal residue" evidence="1">
    <location>
        <position position="77"/>
    </location>
</feature>
<dbReference type="Proteomes" id="UP001189429">
    <property type="component" value="Unassembled WGS sequence"/>
</dbReference>